<keyword evidence="6 8" id="KW-0472">Membrane</keyword>
<dbReference type="GO" id="GO:0030322">
    <property type="term" value="P:stabilization of membrane potential"/>
    <property type="evidence" value="ECO:0007669"/>
    <property type="project" value="TreeGrafter"/>
</dbReference>
<dbReference type="Gene3D" id="1.10.287.70">
    <property type="match status" value="1"/>
</dbReference>
<dbReference type="PANTHER" id="PTHR11003">
    <property type="entry name" value="POTASSIUM CHANNEL, SUBFAMILY K"/>
    <property type="match status" value="1"/>
</dbReference>
<dbReference type="PANTHER" id="PTHR11003:SF113">
    <property type="entry name" value="FIBRONECTIN TYPE-III DOMAIN-CONTAINING PROTEIN"/>
    <property type="match status" value="1"/>
</dbReference>
<evidence type="ECO:0000313" key="11">
    <source>
        <dbReference type="WBParaSite" id="MhA1_Contig210.frz3.gene41"/>
    </source>
</evidence>
<feature type="transmembrane region" description="Helical" evidence="8">
    <location>
        <begin position="20"/>
        <end position="42"/>
    </location>
</feature>
<dbReference type="GO" id="GO:0022841">
    <property type="term" value="F:potassium ion leak channel activity"/>
    <property type="evidence" value="ECO:0007669"/>
    <property type="project" value="TreeGrafter"/>
</dbReference>
<keyword evidence="7" id="KW-0407">Ion channel</keyword>
<evidence type="ECO:0000256" key="1">
    <source>
        <dbReference type="ARBA" id="ARBA00004141"/>
    </source>
</evidence>
<name>A0A1I8BEM6_MELHA</name>
<evidence type="ECO:0000256" key="6">
    <source>
        <dbReference type="ARBA" id="ARBA00023136"/>
    </source>
</evidence>
<evidence type="ECO:0000256" key="5">
    <source>
        <dbReference type="ARBA" id="ARBA00023065"/>
    </source>
</evidence>
<dbReference type="Pfam" id="PF07885">
    <property type="entry name" value="Ion_trans_2"/>
    <property type="match status" value="1"/>
</dbReference>
<evidence type="ECO:0000259" key="9">
    <source>
        <dbReference type="Pfam" id="PF07885"/>
    </source>
</evidence>
<evidence type="ECO:0000313" key="10">
    <source>
        <dbReference type="Proteomes" id="UP000095281"/>
    </source>
</evidence>
<proteinExistence type="predicted"/>
<dbReference type="SUPFAM" id="SSF81324">
    <property type="entry name" value="Voltage-gated potassium channels"/>
    <property type="match status" value="1"/>
</dbReference>
<keyword evidence="10" id="KW-1185">Reference proteome</keyword>
<accession>A0A1I8BEM6</accession>
<comment type="subcellular location">
    <subcellularLocation>
        <location evidence="1">Membrane</location>
        <topology evidence="1">Multi-pass membrane protein</topology>
    </subcellularLocation>
</comment>
<protein>
    <submittedName>
        <fullName evidence="11">Ion_trans_2 domain-containing protein</fullName>
    </submittedName>
</protein>
<reference evidence="11" key="1">
    <citation type="submission" date="2016-11" db="UniProtKB">
        <authorList>
            <consortium name="WormBaseParasite"/>
        </authorList>
    </citation>
    <scope>IDENTIFICATION</scope>
</reference>
<evidence type="ECO:0000256" key="8">
    <source>
        <dbReference type="SAM" id="Phobius"/>
    </source>
</evidence>
<keyword evidence="3 8" id="KW-0812">Transmembrane</keyword>
<dbReference type="AlphaFoldDB" id="A0A1I8BEM6"/>
<evidence type="ECO:0000256" key="2">
    <source>
        <dbReference type="ARBA" id="ARBA00022448"/>
    </source>
</evidence>
<keyword evidence="5" id="KW-0406">Ion transport</keyword>
<dbReference type="OMA" id="ENPPTWD"/>
<dbReference type="InterPro" id="IPR013099">
    <property type="entry name" value="K_chnl_dom"/>
</dbReference>
<evidence type="ECO:0000256" key="7">
    <source>
        <dbReference type="ARBA" id="ARBA00023303"/>
    </source>
</evidence>
<dbReference type="GO" id="GO:0015271">
    <property type="term" value="F:outward rectifier potassium channel activity"/>
    <property type="evidence" value="ECO:0007669"/>
    <property type="project" value="TreeGrafter"/>
</dbReference>
<dbReference type="Proteomes" id="UP000095281">
    <property type="component" value="Unplaced"/>
</dbReference>
<keyword evidence="2" id="KW-0813">Transport</keyword>
<evidence type="ECO:0000256" key="3">
    <source>
        <dbReference type="ARBA" id="ARBA00022692"/>
    </source>
</evidence>
<dbReference type="GO" id="GO:0005886">
    <property type="term" value="C:plasma membrane"/>
    <property type="evidence" value="ECO:0007669"/>
    <property type="project" value="TreeGrafter"/>
</dbReference>
<keyword evidence="4 8" id="KW-1133">Transmembrane helix</keyword>
<dbReference type="PROSITE" id="PS51257">
    <property type="entry name" value="PROKAR_LIPOPROTEIN"/>
    <property type="match status" value="1"/>
</dbReference>
<evidence type="ECO:0000256" key="4">
    <source>
        <dbReference type="ARBA" id="ARBA00022989"/>
    </source>
</evidence>
<dbReference type="InterPro" id="IPR003280">
    <property type="entry name" value="2pore_dom_K_chnl"/>
</dbReference>
<feature type="domain" description="Potassium channel" evidence="9">
    <location>
        <begin position="118"/>
        <end position="171"/>
    </location>
</feature>
<dbReference type="WBParaSite" id="MhA1_Contig210.frz3.gene41">
    <property type="protein sequence ID" value="MhA1_Contig210.frz3.gene41"/>
    <property type="gene ID" value="MhA1_Contig210.frz3.gene41"/>
</dbReference>
<sequence length="172" mass="20226">MKNLVECLLNSFLNCLRKRIFSHHVLLAVACLLYTLFGAWVFRLLEGENLKETKVRHLKLIDQNSILYADALWNLVNENPQRYLNYDRELTEKEVIKEVLEGTREHFERYVDTVYSAHRSVRHGFEENPPTWDFKNSLFFTATMLTSIGYGYVCPTTFYGRLFGVLYCLIGE</sequence>
<organism evidence="10 11">
    <name type="scientific">Meloidogyne hapla</name>
    <name type="common">Root-knot nematode worm</name>
    <dbReference type="NCBI Taxonomy" id="6305"/>
    <lineage>
        <taxon>Eukaryota</taxon>
        <taxon>Metazoa</taxon>
        <taxon>Ecdysozoa</taxon>
        <taxon>Nematoda</taxon>
        <taxon>Chromadorea</taxon>
        <taxon>Rhabditida</taxon>
        <taxon>Tylenchina</taxon>
        <taxon>Tylenchomorpha</taxon>
        <taxon>Tylenchoidea</taxon>
        <taxon>Meloidogynidae</taxon>
        <taxon>Meloidogyninae</taxon>
        <taxon>Meloidogyne</taxon>
    </lineage>
</organism>